<dbReference type="Proteomes" id="UP000782554">
    <property type="component" value="Unassembled WGS sequence"/>
</dbReference>
<evidence type="ECO:0000313" key="3">
    <source>
        <dbReference type="Proteomes" id="UP000782554"/>
    </source>
</evidence>
<gene>
    <name evidence="2" type="ORF">K3181_07675</name>
</gene>
<evidence type="ECO:0000313" key="2">
    <source>
        <dbReference type="EMBL" id="MBX7501318.1"/>
    </source>
</evidence>
<comment type="caution">
    <text evidence="2">The sequence shown here is derived from an EMBL/GenBank/DDBJ whole genome shotgun (WGS) entry which is preliminary data.</text>
</comment>
<keyword evidence="3" id="KW-1185">Reference proteome</keyword>
<keyword evidence="1" id="KW-0812">Transmembrane</keyword>
<feature type="transmembrane region" description="Helical" evidence="1">
    <location>
        <begin position="79"/>
        <end position="96"/>
    </location>
</feature>
<keyword evidence="1" id="KW-1133">Transmembrane helix</keyword>
<organism evidence="2 3">
    <name type="scientific">Qipengyuania mesophila</name>
    <dbReference type="NCBI Taxonomy" id="2867246"/>
    <lineage>
        <taxon>Bacteria</taxon>
        <taxon>Pseudomonadati</taxon>
        <taxon>Pseudomonadota</taxon>
        <taxon>Alphaproteobacteria</taxon>
        <taxon>Sphingomonadales</taxon>
        <taxon>Erythrobacteraceae</taxon>
        <taxon>Qipengyuania</taxon>
    </lineage>
</organism>
<evidence type="ECO:0000256" key="1">
    <source>
        <dbReference type="SAM" id="Phobius"/>
    </source>
</evidence>
<protein>
    <submittedName>
        <fullName evidence="2">Uncharacterized protein</fullName>
    </submittedName>
</protein>
<sequence length="144" mass="15513">MKPSSIKLFDVLFPIATLLVFASAVLSFTGLQEQALAGFGGEGEGARGMAIWMVTASIFIFLLLASILWATISLLRMGVMRYVLVLVVLYALFQNYRELTVLGPSAGAWVDLAASLVAGAAVAILFRRDAKAWFAENPDDRATP</sequence>
<proteinExistence type="predicted"/>
<dbReference type="EMBL" id="JAIGNU010000001">
    <property type="protein sequence ID" value="MBX7501318.1"/>
    <property type="molecule type" value="Genomic_DNA"/>
</dbReference>
<keyword evidence="1" id="KW-0472">Membrane</keyword>
<reference evidence="2 3" key="1">
    <citation type="submission" date="2021-08" db="EMBL/GenBank/DDBJ databases">
        <title>Comparative Genomics Analysis of the Genus Qipengyuania Reveals Extensive Genetic Diversity and Metabolic Versatility, Including the Description of Fifteen Novel Species.</title>
        <authorList>
            <person name="Liu Y."/>
        </authorList>
    </citation>
    <scope>NUCLEOTIDE SEQUENCE [LARGE SCALE GENOMIC DNA]</scope>
    <source>
        <strain evidence="2 3">YG27</strain>
    </source>
</reference>
<name>A0ABS7JUS6_9SPHN</name>
<accession>A0ABS7JUS6</accession>
<dbReference type="RefSeq" id="WP_221602409.1">
    <property type="nucleotide sequence ID" value="NZ_JAIGNU010000001.1"/>
</dbReference>
<feature type="transmembrane region" description="Helical" evidence="1">
    <location>
        <begin position="51"/>
        <end position="72"/>
    </location>
</feature>
<feature type="transmembrane region" description="Helical" evidence="1">
    <location>
        <begin position="108"/>
        <end position="126"/>
    </location>
</feature>